<dbReference type="eggNOG" id="COG0693">
    <property type="taxonomic scope" value="Bacteria"/>
</dbReference>
<feature type="compositionally biased region" description="Polar residues" evidence="2">
    <location>
        <begin position="186"/>
        <end position="202"/>
    </location>
</feature>
<sequence>MAQTTLKNKKVAILATDGFEQSELFEPKKALEEAGAEVQIVSLKSGSIKAWHKKDWGKEIDVDLTVDNADVETFDALMLPGGVMNPDSLRREQKAIDFVRAFADAGKPIAAICHAPWILINAEIVKGKELTSWPSIKMDLINAGARWTDREVVTDEGLVTSRKPEDIPAFNRKMIEEFAEGRHTGMKSSANPSKSDNTQRIN</sequence>
<name>M4VDX1_9BACT</name>
<dbReference type="InterPro" id="IPR006286">
    <property type="entry name" value="C56_PfpI-like"/>
</dbReference>
<evidence type="ECO:0000313" key="5">
    <source>
        <dbReference type="Proteomes" id="UP000012040"/>
    </source>
</evidence>
<dbReference type="EMBL" id="CP003537">
    <property type="protein sequence ID" value="AGH96690.1"/>
    <property type="molecule type" value="Genomic_DNA"/>
</dbReference>
<comment type="similarity">
    <text evidence="1">Belongs to the peptidase C56 family.</text>
</comment>
<reference evidence="4 5" key="1">
    <citation type="journal article" date="2013" name="ISME J.">
        <title>By their genes ye shall know them: genomic signatures of predatory bacteria.</title>
        <authorList>
            <person name="Pasternak Z."/>
            <person name="Pietrokovski S."/>
            <person name="Rotem O."/>
            <person name="Gophna U."/>
            <person name="Lurie-Weinberger M.N."/>
            <person name="Jurkevitch E."/>
        </authorList>
    </citation>
    <scope>NUCLEOTIDE SEQUENCE [LARGE SCALE GENOMIC DNA]</scope>
    <source>
        <strain evidence="4 5">JSS</strain>
    </source>
</reference>
<dbReference type="OrthoDB" id="5291897at2"/>
<dbReference type="PANTHER" id="PTHR42733">
    <property type="entry name" value="DJ-1 PROTEIN"/>
    <property type="match status" value="1"/>
</dbReference>
<feature type="region of interest" description="Disordered" evidence="2">
    <location>
        <begin position="181"/>
        <end position="202"/>
    </location>
</feature>
<dbReference type="KEGG" id="bex:A11Q_2474"/>
<evidence type="ECO:0000256" key="2">
    <source>
        <dbReference type="SAM" id="MobiDB-lite"/>
    </source>
</evidence>
<dbReference type="AlphaFoldDB" id="M4VDX1"/>
<dbReference type="PANTHER" id="PTHR42733:SF12">
    <property type="entry name" value="PROTEINASE"/>
    <property type="match status" value="1"/>
</dbReference>
<dbReference type="CDD" id="cd03134">
    <property type="entry name" value="GATase1_PfpI_like"/>
    <property type="match status" value="1"/>
</dbReference>
<proteinExistence type="inferred from homology"/>
<dbReference type="InterPro" id="IPR002818">
    <property type="entry name" value="DJ-1/PfpI"/>
</dbReference>
<dbReference type="NCBIfam" id="TIGR01382">
    <property type="entry name" value="PfpI"/>
    <property type="match status" value="1"/>
</dbReference>
<dbReference type="PROSITE" id="PS51276">
    <property type="entry name" value="PEPTIDASE_C56_PFPI"/>
    <property type="match status" value="1"/>
</dbReference>
<dbReference type="MEROPS" id="C56.001"/>
<evidence type="ECO:0000256" key="1">
    <source>
        <dbReference type="ARBA" id="ARBA00008542"/>
    </source>
</evidence>
<organism evidence="4 5">
    <name type="scientific">Pseudobdellovibrio exovorus JSS</name>
    <dbReference type="NCBI Taxonomy" id="1184267"/>
    <lineage>
        <taxon>Bacteria</taxon>
        <taxon>Pseudomonadati</taxon>
        <taxon>Bdellovibrionota</taxon>
        <taxon>Bdellovibrionia</taxon>
        <taxon>Bdellovibrionales</taxon>
        <taxon>Pseudobdellovibrionaceae</taxon>
        <taxon>Pseudobdellovibrio</taxon>
    </lineage>
</organism>
<dbReference type="HOGENOM" id="CLU_000445_44_4_7"/>
<dbReference type="Pfam" id="PF01965">
    <property type="entry name" value="DJ-1_PfpI"/>
    <property type="match status" value="1"/>
</dbReference>
<dbReference type="Proteomes" id="UP000012040">
    <property type="component" value="Chromosome"/>
</dbReference>
<feature type="domain" description="DJ-1/PfpI" evidence="3">
    <location>
        <begin position="9"/>
        <end position="177"/>
    </location>
</feature>
<dbReference type="PATRIC" id="fig|1184267.3.peg.2501"/>
<gene>
    <name evidence="4" type="ORF">A11Q_2474</name>
</gene>
<evidence type="ECO:0000313" key="4">
    <source>
        <dbReference type="EMBL" id="AGH96690.1"/>
    </source>
</evidence>
<evidence type="ECO:0000259" key="3">
    <source>
        <dbReference type="Pfam" id="PF01965"/>
    </source>
</evidence>
<dbReference type="RefSeq" id="WP_015471180.1">
    <property type="nucleotide sequence ID" value="NC_020813.1"/>
</dbReference>
<dbReference type="Gene3D" id="3.40.50.880">
    <property type="match status" value="1"/>
</dbReference>
<protein>
    <recommendedName>
        <fullName evidence="3">DJ-1/PfpI domain-containing protein</fullName>
    </recommendedName>
</protein>
<dbReference type="InterPro" id="IPR029062">
    <property type="entry name" value="Class_I_gatase-like"/>
</dbReference>
<accession>M4VDX1</accession>
<dbReference type="SUPFAM" id="SSF52317">
    <property type="entry name" value="Class I glutamine amidotransferase-like"/>
    <property type="match status" value="1"/>
</dbReference>
<keyword evidence="5" id="KW-1185">Reference proteome</keyword>
<dbReference type="STRING" id="1184267.A11Q_2474"/>